<reference evidence="12" key="1">
    <citation type="submission" date="2016-10" db="EMBL/GenBank/DDBJ databases">
        <authorList>
            <person name="Varghese N."/>
            <person name="Submissions S."/>
        </authorList>
    </citation>
    <scope>NUCLEOTIDE SEQUENCE [LARGE SCALE GENOMIC DNA]</scope>
    <source>
        <strain evidence="12">DSM 16858</strain>
    </source>
</reference>
<dbReference type="GO" id="GO:0005829">
    <property type="term" value="C:cytosol"/>
    <property type="evidence" value="ECO:0007669"/>
    <property type="project" value="TreeGrafter"/>
</dbReference>
<dbReference type="InterPro" id="IPR000629">
    <property type="entry name" value="RNA-helicase_DEAD-box_CS"/>
</dbReference>
<evidence type="ECO:0000256" key="1">
    <source>
        <dbReference type="ARBA" id="ARBA00022741"/>
    </source>
</evidence>
<name>A0A1I0CIH3_9BACT</name>
<dbReference type="SMART" id="SM00490">
    <property type="entry name" value="HELICc"/>
    <property type="match status" value="1"/>
</dbReference>
<dbReference type="GO" id="GO:0003724">
    <property type="term" value="F:RNA helicase activity"/>
    <property type="evidence" value="ECO:0007669"/>
    <property type="project" value="InterPro"/>
</dbReference>
<dbReference type="Proteomes" id="UP000199181">
    <property type="component" value="Unassembled WGS sequence"/>
</dbReference>
<feature type="short sequence motif" description="Q motif" evidence="6">
    <location>
        <begin position="1"/>
        <end position="29"/>
    </location>
</feature>
<organism evidence="11 12">
    <name type="scientific">Stigmatella erecta</name>
    <dbReference type="NCBI Taxonomy" id="83460"/>
    <lineage>
        <taxon>Bacteria</taxon>
        <taxon>Pseudomonadati</taxon>
        <taxon>Myxococcota</taxon>
        <taxon>Myxococcia</taxon>
        <taxon>Myxococcales</taxon>
        <taxon>Cystobacterineae</taxon>
        <taxon>Archangiaceae</taxon>
        <taxon>Stigmatella</taxon>
    </lineage>
</organism>
<sequence>MDFAGLALSPPLLQVLAELGFTSATPIQAQSIPVLLQGKDLIGQAQTGSGKTAAFALPLLQKVRLPQRKLQALVLCPTRELCAQVAGEIRRLGRRLPGLQVLVLAGGQPLRPQLEALEKGVHIAAGTPGRVLDLLQREALDTRHLATVVLDEADRMLDMGFREDMERILGEVPRQRQTVLFSATFPSTIEAMSRAFQTGPVRVTAGETRAAPEIQQLCYTCEAPAKPRLLLRILRRYQPAAAIVFCNLKATVAELTQELAAAGVSVDGLQGDLEQAERDRVMAKFRNHSTRVLIATDVAGRGIDVEALDAVINFDLPSQPEAYVHRIGRTGRAGRRGLAISLATPRDAQKLEAIEQATGVKQERPEVGTLPPEGQGPSLESSWQTLCISAGRKDKMRPGDILGALTGEAGGLSASGVGKIEIQDRLSYVAVSQDLARVALQRLREGRIKGRKHRIDWVR</sequence>
<dbReference type="NCBIfam" id="NF008744">
    <property type="entry name" value="PRK11776.1"/>
    <property type="match status" value="1"/>
</dbReference>
<dbReference type="InterPro" id="IPR001650">
    <property type="entry name" value="Helicase_C-like"/>
</dbReference>
<evidence type="ECO:0000256" key="3">
    <source>
        <dbReference type="ARBA" id="ARBA00022806"/>
    </source>
</evidence>
<evidence type="ECO:0000256" key="2">
    <source>
        <dbReference type="ARBA" id="ARBA00022801"/>
    </source>
</evidence>
<evidence type="ECO:0000259" key="9">
    <source>
        <dbReference type="PROSITE" id="PS51194"/>
    </source>
</evidence>
<feature type="domain" description="DEAD-box RNA helicase Q" evidence="10">
    <location>
        <begin position="1"/>
        <end position="29"/>
    </location>
</feature>
<evidence type="ECO:0000256" key="7">
    <source>
        <dbReference type="RuleBase" id="RU000492"/>
    </source>
</evidence>
<dbReference type="PROSITE" id="PS51195">
    <property type="entry name" value="Q_MOTIF"/>
    <property type="match status" value="1"/>
</dbReference>
<keyword evidence="2 7" id="KW-0378">Hydrolase</keyword>
<keyword evidence="4 7" id="KW-0067">ATP-binding</keyword>
<dbReference type="InterPro" id="IPR027417">
    <property type="entry name" value="P-loop_NTPase"/>
</dbReference>
<evidence type="ECO:0000256" key="4">
    <source>
        <dbReference type="ARBA" id="ARBA00022840"/>
    </source>
</evidence>
<dbReference type="Pfam" id="PF00270">
    <property type="entry name" value="DEAD"/>
    <property type="match status" value="1"/>
</dbReference>
<dbReference type="PANTHER" id="PTHR47959:SF1">
    <property type="entry name" value="ATP-DEPENDENT RNA HELICASE DBPA"/>
    <property type="match status" value="1"/>
</dbReference>
<dbReference type="SUPFAM" id="SSF52540">
    <property type="entry name" value="P-loop containing nucleoside triphosphate hydrolases"/>
    <property type="match status" value="1"/>
</dbReference>
<dbReference type="EMBL" id="FOIJ01000002">
    <property type="protein sequence ID" value="SET18938.1"/>
    <property type="molecule type" value="Genomic_DNA"/>
</dbReference>
<dbReference type="RefSeq" id="WP_093516183.1">
    <property type="nucleotide sequence ID" value="NZ_FOIJ01000002.1"/>
</dbReference>
<dbReference type="CDD" id="cd00268">
    <property type="entry name" value="DEADc"/>
    <property type="match status" value="1"/>
</dbReference>
<feature type="domain" description="Helicase ATP-binding" evidence="8">
    <location>
        <begin position="32"/>
        <end position="203"/>
    </location>
</feature>
<dbReference type="SMART" id="SM00487">
    <property type="entry name" value="DEXDc"/>
    <property type="match status" value="1"/>
</dbReference>
<comment type="similarity">
    <text evidence="5 7">Belongs to the DEAD box helicase family.</text>
</comment>
<evidence type="ECO:0000313" key="11">
    <source>
        <dbReference type="EMBL" id="SET18938.1"/>
    </source>
</evidence>
<evidence type="ECO:0000259" key="8">
    <source>
        <dbReference type="PROSITE" id="PS51192"/>
    </source>
</evidence>
<feature type="domain" description="Helicase C-terminal" evidence="9">
    <location>
        <begin position="213"/>
        <end position="378"/>
    </location>
</feature>
<evidence type="ECO:0000256" key="5">
    <source>
        <dbReference type="ARBA" id="ARBA00038437"/>
    </source>
</evidence>
<dbReference type="PANTHER" id="PTHR47959">
    <property type="entry name" value="ATP-DEPENDENT RNA HELICASE RHLE-RELATED"/>
    <property type="match status" value="1"/>
</dbReference>
<dbReference type="InterPro" id="IPR050079">
    <property type="entry name" value="DEAD_box_RNA_helicase"/>
</dbReference>
<dbReference type="InterPro" id="IPR044742">
    <property type="entry name" value="DEAD/DEAH_RhlB"/>
</dbReference>
<dbReference type="GO" id="GO:0003676">
    <property type="term" value="F:nucleic acid binding"/>
    <property type="evidence" value="ECO:0007669"/>
    <property type="project" value="InterPro"/>
</dbReference>
<dbReference type="PROSITE" id="PS51192">
    <property type="entry name" value="HELICASE_ATP_BIND_1"/>
    <property type="match status" value="1"/>
</dbReference>
<dbReference type="InterPro" id="IPR012677">
    <property type="entry name" value="Nucleotide-bd_a/b_plait_sf"/>
</dbReference>
<dbReference type="Gene3D" id="3.40.50.300">
    <property type="entry name" value="P-loop containing nucleotide triphosphate hydrolases"/>
    <property type="match status" value="2"/>
</dbReference>
<dbReference type="GO" id="GO:0016787">
    <property type="term" value="F:hydrolase activity"/>
    <property type="evidence" value="ECO:0007669"/>
    <property type="project" value="UniProtKB-KW"/>
</dbReference>
<dbReference type="Gene3D" id="3.30.70.330">
    <property type="match status" value="1"/>
</dbReference>
<dbReference type="GO" id="GO:0005524">
    <property type="term" value="F:ATP binding"/>
    <property type="evidence" value="ECO:0007669"/>
    <property type="project" value="UniProtKB-KW"/>
</dbReference>
<proteinExistence type="inferred from homology"/>
<dbReference type="PROSITE" id="PS00039">
    <property type="entry name" value="DEAD_ATP_HELICASE"/>
    <property type="match status" value="1"/>
</dbReference>
<accession>A0A1I0CIH3</accession>
<gene>
    <name evidence="11" type="ORF">SAMN05443639_102119</name>
</gene>
<dbReference type="Pfam" id="PF03880">
    <property type="entry name" value="DbpA"/>
    <property type="match status" value="1"/>
</dbReference>
<dbReference type="Pfam" id="PF00271">
    <property type="entry name" value="Helicase_C"/>
    <property type="match status" value="1"/>
</dbReference>
<evidence type="ECO:0000259" key="10">
    <source>
        <dbReference type="PROSITE" id="PS51195"/>
    </source>
</evidence>
<keyword evidence="3 7" id="KW-0347">Helicase</keyword>
<protein>
    <submittedName>
        <fullName evidence="11">ATP-independent RNA helicase DbpA</fullName>
    </submittedName>
</protein>
<dbReference type="InterPro" id="IPR014014">
    <property type="entry name" value="RNA_helicase_DEAD_Q_motif"/>
</dbReference>
<evidence type="ECO:0000256" key="6">
    <source>
        <dbReference type="PROSITE-ProRule" id="PRU00552"/>
    </source>
</evidence>
<dbReference type="CDD" id="cd18787">
    <property type="entry name" value="SF2_C_DEAD"/>
    <property type="match status" value="1"/>
</dbReference>
<evidence type="ECO:0000313" key="12">
    <source>
        <dbReference type="Proteomes" id="UP000199181"/>
    </source>
</evidence>
<keyword evidence="12" id="KW-1185">Reference proteome</keyword>
<dbReference type="InterPro" id="IPR014001">
    <property type="entry name" value="Helicase_ATP-bd"/>
</dbReference>
<dbReference type="InterPro" id="IPR011545">
    <property type="entry name" value="DEAD/DEAH_box_helicase_dom"/>
</dbReference>
<keyword evidence="1 7" id="KW-0547">Nucleotide-binding</keyword>
<dbReference type="PROSITE" id="PS51194">
    <property type="entry name" value="HELICASE_CTER"/>
    <property type="match status" value="1"/>
</dbReference>
<dbReference type="InterPro" id="IPR005580">
    <property type="entry name" value="DbpA/CsdA_RNA-bd_dom"/>
</dbReference>
<dbReference type="AlphaFoldDB" id="A0A1I0CIH3"/>